<reference evidence="2" key="1">
    <citation type="submission" date="2020-01" db="EMBL/GenBank/DDBJ databases">
        <title>Genome sequence of Kobresia littledalei, the first chromosome-level genome in the family Cyperaceae.</title>
        <authorList>
            <person name="Qu G."/>
        </authorList>
    </citation>
    <scope>NUCLEOTIDE SEQUENCE</scope>
    <source>
        <strain evidence="2">C.B.Clarke</strain>
        <tissue evidence="2">Leaf</tissue>
    </source>
</reference>
<dbReference type="CDD" id="cd06257">
    <property type="entry name" value="DnaJ"/>
    <property type="match status" value="1"/>
</dbReference>
<dbReference type="PROSITE" id="PS50076">
    <property type="entry name" value="DNAJ_2"/>
    <property type="match status" value="1"/>
</dbReference>
<dbReference type="GO" id="GO:0005783">
    <property type="term" value="C:endoplasmic reticulum"/>
    <property type="evidence" value="ECO:0007669"/>
    <property type="project" value="UniProtKB-ARBA"/>
</dbReference>
<sequence length="144" mass="16345">MLRLSNPIHHATTLSFCDSNRQRAGRLHVTASVVAKHTPTLYDTLLISPTAQQEEIKAAFKKAALRCHPDTCQSPANKQLFTEQFKQARKAYEVLSDPLHRLCYNVSIGIEDSFLEGLRRARSEDTWAARVRRANQQDQSRPSD</sequence>
<dbReference type="InterPro" id="IPR018253">
    <property type="entry name" value="DnaJ_domain_CS"/>
</dbReference>
<dbReference type="Pfam" id="PF00226">
    <property type="entry name" value="DnaJ"/>
    <property type="match status" value="1"/>
</dbReference>
<dbReference type="InterPro" id="IPR053232">
    <property type="entry name" value="DnaJ_C/III_chloroplastic"/>
</dbReference>
<dbReference type="PANTHER" id="PTHR45090">
    <property type="entry name" value="CHAPERONE PROTEIN DNAJ 20 CHLOROPLASTIC"/>
    <property type="match status" value="1"/>
</dbReference>
<name>A0A833QJ78_9POAL</name>
<dbReference type="Gene3D" id="1.10.287.110">
    <property type="entry name" value="DnaJ domain"/>
    <property type="match status" value="1"/>
</dbReference>
<gene>
    <name evidence="2" type="ORF">FCM35_KLT12586</name>
</gene>
<comment type="caution">
    <text evidence="2">The sequence shown here is derived from an EMBL/GenBank/DDBJ whole genome shotgun (WGS) entry which is preliminary data.</text>
</comment>
<feature type="domain" description="J" evidence="1">
    <location>
        <begin position="40"/>
        <end position="108"/>
    </location>
</feature>
<accession>A0A833QJ78</accession>
<evidence type="ECO:0000313" key="2">
    <source>
        <dbReference type="EMBL" id="KAF3322597.1"/>
    </source>
</evidence>
<proteinExistence type="predicted"/>
<organism evidence="2 3">
    <name type="scientific">Carex littledalei</name>
    <dbReference type="NCBI Taxonomy" id="544730"/>
    <lineage>
        <taxon>Eukaryota</taxon>
        <taxon>Viridiplantae</taxon>
        <taxon>Streptophyta</taxon>
        <taxon>Embryophyta</taxon>
        <taxon>Tracheophyta</taxon>
        <taxon>Spermatophyta</taxon>
        <taxon>Magnoliopsida</taxon>
        <taxon>Liliopsida</taxon>
        <taxon>Poales</taxon>
        <taxon>Cyperaceae</taxon>
        <taxon>Cyperoideae</taxon>
        <taxon>Cariceae</taxon>
        <taxon>Carex</taxon>
        <taxon>Carex subgen. Euthyceras</taxon>
    </lineage>
</organism>
<dbReference type="OrthoDB" id="784706at2759"/>
<dbReference type="PROSITE" id="PS00636">
    <property type="entry name" value="DNAJ_1"/>
    <property type="match status" value="1"/>
</dbReference>
<keyword evidence="3" id="KW-1185">Reference proteome</keyword>
<dbReference type="InterPro" id="IPR036869">
    <property type="entry name" value="J_dom_sf"/>
</dbReference>
<dbReference type="SUPFAM" id="SSF46565">
    <property type="entry name" value="Chaperone J-domain"/>
    <property type="match status" value="1"/>
</dbReference>
<dbReference type="Proteomes" id="UP000623129">
    <property type="component" value="Unassembled WGS sequence"/>
</dbReference>
<dbReference type="GO" id="GO:0009507">
    <property type="term" value="C:chloroplast"/>
    <property type="evidence" value="ECO:0007669"/>
    <property type="project" value="TreeGrafter"/>
</dbReference>
<dbReference type="PRINTS" id="PR00625">
    <property type="entry name" value="JDOMAIN"/>
</dbReference>
<evidence type="ECO:0000313" key="3">
    <source>
        <dbReference type="Proteomes" id="UP000623129"/>
    </source>
</evidence>
<dbReference type="PANTHER" id="PTHR45090:SF6">
    <property type="entry name" value="J DOMAIN-CONTAINING PROTEIN"/>
    <property type="match status" value="1"/>
</dbReference>
<evidence type="ECO:0000259" key="1">
    <source>
        <dbReference type="PROSITE" id="PS50076"/>
    </source>
</evidence>
<dbReference type="AlphaFoldDB" id="A0A833QJ78"/>
<dbReference type="SMART" id="SM00271">
    <property type="entry name" value="DnaJ"/>
    <property type="match status" value="1"/>
</dbReference>
<dbReference type="EMBL" id="SWLB01000024">
    <property type="protein sequence ID" value="KAF3322597.1"/>
    <property type="molecule type" value="Genomic_DNA"/>
</dbReference>
<dbReference type="InterPro" id="IPR001623">
    <property type="entry name" value="DnaJ_domain"/>
</dbReference>
<protein>
    <submittedName>
        <fullName evidence="2">Chaperone protein dnaJ 20</fullName>
    </submittedName>
</protein>